<reference evidence="7" key="1">
    <citation type="submission" date="2016-10" db="EMBL/GenBank/DDBJ databases">
        <authorList>
            <person name="Varghese N."/>
            <person name="Submissions S."/>
        </authorList>
    </citation>
    <scope>NUCLEOTIDE SEQUENCE [LARGE SCALE GENOMIC DNA]</scope>
    <source>
        <strain evidence="7">DSM 18733</strain>
    </source>
</reference>
<evidence type="ECO:0000313" key="6">
    <source>
        <dbReference type="EMBL" id="SEK67727.1"/>
    </source>
</evidence>
<dbReference type="InterPro" id="IPR050598">
    <property type="entry name" value="AminoAcid_Transporter"/>
</dbReference>
<evidence type="ECO:0000256" key="2">
    <source>
        <dbReference type="ARBA" id="ARBA00022692"/>
    </source>
</evidence>
<sequence length="449" mass="48264">MIDVKKSTNENIGEPKKILGSVDAISIIVGIVIGAGVFKTPALVAANTSNDSMFLLSWLLGGAVSLSGALSYAELTSAYPHTGGDYHFLYRAYGKRLAFLFAWARMTVIQTGSIALLAFIFSDYASQIYTLGPYTEVIYASGIIVLLTFVNILGIKIGTGTQKIFTLMEVTGILLVIVAGLFFTTEAPPSPNVHENTSSFMSNWGMAMVFVLLTYGGWNEAAYVSAEMKSGSRSMAFAMIASILIITIVYILVNYAYIYALGHQGVANSKAVAADLVQLAWGGASVKFIGLLVAISALTSANATIITGARSNYAVGNDFSHFATLGKWNNKVSSPVNALILQAIISLMLIALGVITRHGFETIVEYTAPVFWFFFLLVGLAVLILRVKDPSRNRPFKVPFYPFMPLVFCLSSGFLLLSSVLYTGKGALLGIGVLMVGLLFVLFVDDKSK</sequence>
<dbReference type="PIRSF" id="PIRSF006060">
    <property type="entry name" value="AA_transporter"/>
    <property type="match status" value="1"/>
</dbReference>
<feature type="transmembrane region" description="Helical" evidence="5">
    <location>
        <begin position="336"/>
        <end position="356"/>
    </location>
</feature>
<dbReference type="STRING" id="407022.SAMN05661044_00874"/>
<dbReference type="PANTHER" id="PTHR11785">
    <property type="entry name" value="AMINO ACID TRANSPORTER"/>
    <property type="match status" value="1"/>
</dbReference>
<dbReference type="GO" id="GO:0016020">
    <property type="term" value="C:membrane"/>
    <property type="evidence" value="ECO:0007669"/>
    <property type="project" value="UniProtKB-SubCell"/>
</dbReference>
<organism evidence="6 7">
    <name type="scientific">Olivibacter domesticus</name>
    <name type="common">Pseudosphingobacterium domesticum</name>
    <dbReference type="NCBI Taxonomy" id="407022"/>
    <lineage>
        <taxon>Bacteria</taxon>
        <taxon>Pseudomonadati</taxon>
        <taxon>Bacteroidota</taxon>
        <taxon>Sphingobacteriia</taxon>
        <taxon>Sphingobacteriales</taxon>
        <taxon>Sphingobacteriaceae</taxon>
        <taxon>Olivibacter</taxon>
    </lineage>
</organism>
<evidence type="ECO:0000313" key="7">
    <source>
        <dbReference type="Proteomes" id="UP000199421"/>
    </source>
</evidence>
<proteinExistence type="predicted"/>
<dbReference type="InterPro" id="IPR002293">
    <property type="entry name" value="AA/rel_permease1"/>
</dbReference>
<keyword evidence="3 5" id="KW-1133">Transmembrane helix</keyword>
<feature type="transmembrane region" description="Helical" evidence="5">
    <location>
        <begin position="279"/>
        <end position="301"/>
    </location>
</feature>
<comment type="subcellular location">
    <subcellularLocation>
        <location evidence="1">Membrane</location>
        <topology evidence="1">Multi-pass membrane protein</topology>
    </subcellularLocation>
</comment>
<dbReference type="AlphaFoldDB" id="A0A1H7J1K4"/>
<feature type="transmembrane region" description="Helical" evidence="5">
    <location>
        <begin position="137"/>
        <end position="157"/>
    </location>
</feature>
<keyword evidence="4 5" id="KW-0472">Membrane</keyword>
<feature type="transmembrane region" description="Helical" evidence="5">
    <location>
        <begin position="97"/>
        <end position="121"/>
    </location>
</feature>
<feature type="transmembrane region" description="Helical" evidence="5">
    <location>
        <begin position="58"/>
        <end position="76"/>
    </location>
</feature>
<feature type="transmembrane region" description="Helical" evidence="5">
    <location>
        <begin position="236"/>
        <end position="259"/>
    </location>
</feature>
<dbReference type="Proteomes" id="UP000199421">
    <property type="component" value="Unassembled WGS sequence"/>
</dbReference>
<protein>
    <submittedName>
        <fullName evidence="6">Amino acid transporter</fullName>
    </submittedName>
</protein>
<gene>
    <name evidence="6" type="ORF">SAMN05661044_00874</name>
</gene>
<dbReference type="Pfam" id="PF13520">
    <property type="entry name" value="AA_permease_2"/>
    <property type="match status" value="1"/>
</dbReference>
<keyword evidence="2 5" id="KW-0812">Transmembrane</keyword>
<dbReference type="EMBL" id="FOAF01000001">
    <property type="protein sequence ID" value="SEK67727.1"/>
    <property type="molecule type" value="Genomic_DNA"/>
</dbReference>
<feature type="transmembrane region" description="Helical" evidence="5">
    <location>
        <begin position="164"/>
        <end position="184"/>
    </location>
</feature>
<evidence type="ECO:0000256" key="5">
    <source>
        <dbReference type="SAM" id="Phobius"/>
    </source>
</evidence>
<feature type="transmembrane region" description="Helical" evidence="5">
    <location>
        <begin position="427"/>
        <end position="444"/>
    </location>
</feature>
<feature type="transmembrane region" description="Helical" evidence="5">
    <location>
        <begin position="399"/>
        <end position="421"/>
    </location>
</feature>
<name>A0A1H7J1K4_OLID1</name>
<feature type="transmembrane region" description="Helical" evidence="5">
    <location>
        <begin position="21"/>
        <end position="38"/>
    </location>
</feature>
<evidence type="ECO:0000256" key="4">
    <source>
        <dbReference type="ARBA" id="ARBA00023136"/>
    </source>
</evidence>
<dbReference type="PANTHER" id="PTHR11785:SF512">
    <property type="entry name" value="SOBREMESA, ISOFORM B"/>
    <property type="match status" value="1"/>
</dbReference>
<keyword evidence="7" id="KW-1185">Reference proteome</keyword>
<dbReference type="GO" id="GO:0015179">
    <property type="term" value="F:L-amino acid transmembrane transporter activity"/>
    <property type="evidence" value="ECO:0007669"/>
    <property type="project" value="TreeGrafter"/>
</dbReference>
<dbReference type="Gene3D" id="1.20.1740.10">
    <property type="entry name" value="Amino acid/polyamine transporter I"/>
    <property type="match status" value="1"/>
</dbReference>
<feature type="transmembrane region" description="Helical" evidence="5">
    <location>
        <begin position="204"/>
        <end position="224"/>
    </location>
</feature>
<dbReference type="RefSeq" id="WP_238383657.1">
    <property type="nucleotide sequence ID" value="NZ_FOAF01000001.1"/>
</dbReference>
<feature type="transmembrane region" description="Helical" evidence="5">
    <location>
        <begin position="368"/>
        <end position="387"/>
    </location>
</feature>
<accession>A0A1H7J1K4</accession>
<evidence type="ECO:0000256" key="3">
    <source>
        <dbReference type="ARBA" id="ARBA00022989"/>
    </source>
</evidence>
<evidence type="ECO:0000256" key="1">
    <source>
        <dbReference type="ARBA" id="ARBA00004141"/>
    </source>
</evidence>